<protein>
    <submittedName>
        <fullName evidence="5">Cytochrome c-type biogenesis protein CcmE</fullName>
    </submittedName>
</protein>
<comment type="subcellular location">
    <subcellularLocation>
        <location evidence="1">Membrane</location>
    </subcellularLocation>
</comment>
<evidence type="ECO:0000256" key="4">
    <source>
        <dbReference type="ARBA" id="ARBA00023136"/>
    </source>
</evidence>
<reference evidence="5" key="1">
    <citation type="submission" date="2024-05" db="EMBL/GenBank/DDBJ databases">
        <title>Isolation and characterization of Sporomusa carbonis sp. nov., a carboxydotrophic hydrogenogen in the genus of Sporomusa isolated from a charcoal burning pile.</title>
        <authorList>
            <person name="Boeer T."/>
            <person name="Rosenbaum F."/>
            <person name="Eysell L."/>
            <person name="Mueller V."/>
            <person name="Daniel R."/>
            <person name="Poehlein A."/>
        </authorList>
    </citation>
    <scope>NUCLEOTIDE SEQUENCE [LARGE SCALE GENOMIC DNA]</scope>
    <source>
        <strain evidence="5">DSM 3132</strain>
    </source>
</reference>
<keyword evidence="2" id="KW-0408">Iron</keyword>
<evidence type="ECO:0000256" key="1">
    <source>
        <dbReference type="ARBA" id="ARBA00004370"/>
    </source>
</evidence>
<name>A0ABZ3JAV0_SPOA4</name>
<keyword evidence="6" id="KW-1185">Reference proteome</keyword>
<dbReference type="RefSeq" id="WP_093792167.1">
    <property type="nucleotide sequence ID" value="NZ_CP155571.1"/>
</dbReference>
<accession>A0ABZ3JAV0</accession>
<evidence type="ECO:0000313" key="6">
    <source>
        <dbReference type="Proteomes" id="UP000216052"/>
    </source>
</evidence>
<gene>
    <name evidence="5" type="primary">ccmE_3</name>
    <name evidence="5" type="ORF">SPACI_052490</name>
</gene>
<dbReference type="EMBL" id="CP155571">
    <property type="protein sequence ID" value="XFO75134.1"/>
    <property type="molecule type" value="Genomic_DNA"/>
</dbReference>
<dbReference type="Pfam" id="PF03100">
    <property type="entry name" value="CcmE"/>
    <property type="match status" value="1"/>
</dbReference>
<keyword evidence="2" id="KW-0479">Metal-binding</keyword>
<dbReference type="InterPro" id="IPR012340">
    <property type="entry name" value="NA-bd_OB-fold"/>
</dbReference>
<proteinExistence type="predicted"/>
<keyword evidence="3" id="KW-0201">Cytochrome c-type biogenesis</keyword>
<sequence length="124" mass="13413">MKRRHIVGLVVIVAFIAYSFIAFQSSLTPYVSFAQAKSSTGAVQVRGVLANEKITVTENGKTIMFLLRDEAGEEVPVIYQGTKPEGLSQATSIVAVGKFQNGQFTAEKLLIKCPSKYQGSVKPS</sequence>
<evidence type="ECO:0000256" key="2">
    <source>
        <dbReference type="ARBA" id="ARBA00022617"/>
    </source>
</evidence>
<keyword evidence="2" id="KW-0349">Heme</keyword>
<dbReference type="Proteomes" id="UP000216052">
    <property type="component" value="Chromosome"/>
</dbReference>
<organism evidence="5 6">
    <name type="scientific">Sporomusa acidovorans (strain ATCC 49682 / DSM 3132 / Mol)</name>
    <dbReference type="NCBI Taxonomy" id="1123286"/>
    <lineage>
        <taxon>Bacteria</taxon>
        <taxon>Bacillati</taxon>
        <taxon>Bacillota</taxon>
        <taxon>Negativicutes</taxon>
        <taxon>Selenomonadales</taxon>
        <taxon>Sporomusaceae</taxon>
        <taxon>Sporomusa</taxon>
    </lineage>
</organism>
<evidence type="ECO:0000256" key="3">
    <source>
        <dbReference type="ARBA" id="ARBA00022748"/>
    </source>
</evidence>
<keyword evidence="4" id="KW-0472">Membrane</keyword>
<dbReference type="SUPFAM" id="SSF82093">
    <property type="entry name" value="Heme chaperone CcmE"/>
    <property type="match status" value="1"/>
</dbReference>
<dbReference type="Gene3D" id="2.40.50.140">
    <property type="entry name" value="Nucleic acid-binding proteins"/>
    <property type="match status" value="1"/>
</dbReference>
<dbReference type="InterPro" id="IPR036127">
    <property type="entry name" value="CcmE-like_sf"/>
</dbReference>
<evidence type="ECO:0000313" key="5">
    <source>
        <dbReference type="EMBL" id="XFO75134.1"/>
    </source>
</evidence>
<dbReference type="InterPro" id="IPR004329">
    <property type="entry name" value="CcmE"/>
</dbReference>